<dbReference type="PROSITE" id="PS51257">
    <property type="entry name" value="PROKAR_LIPOPROTEIN"/>
    <property type="match status" value="1"/>
</dbReference>
<keyword evidence="4 10" id="KW-0732">Signal</keyword>
<dbReference type="PANTHER" id="PTHR11337:SF14">
    <property type="entry name" value="PORIMIN"/>
    <property type="match status" value="1"/>
</dbReference>
<feature type="compositionally biased region" description="Low complexity" evidence="8">
    <location>
        <begin position="136"/>
        <end position="152"/>
    </location>
</feature>
<evidence type="ECO:0000256" key="6">
    <source>
        <dbReference type="ARBA" id="ARBA00023136"/>
    </source>
</evidence>
<feature type="transmembrane region" description="Helical" evidence="9">
    <location>
        <begin position="178"/>
        <end position="196"/>
    </location>
</feature>
<keyword evidence="6 9" id="KW-0472">Membrane</keyword>
<evidence type="ECO:0000256" key="10">
    <source>
        <dbReference type="SAM" id="SignalP"/>
    </source>
</evidence>
<keyword evidence="5 9" id="KW-1133">Transmembrane helix</keyword>
<organism evidence="11 12">
    <name type="scientific">Aldrovandia affinis</name>
    <dbReference type="NCBI Taxonomy" id="143900"/>
    <lineage>
        <taxon>Eukaryota</taxon>
        <taxon>Metazoa</taxon>
        <taxon>Chordata</taxon>
        <taxon>Craniata</taxon>
        <taxon>Vertebrata</taxon>
        <taxon>Euteleostomi</taxon>
        <taxon>Actinopterygii</taxon>
        <taxon>Neopterygii</taxon>
        <taxon>Teleostei</taxon>
        <taxon>Notacanthiformes</taxon>
        <taxon>Halosauridae</taxon>
        <taxon>Aldrovandia</taxon>
    </lineage>
</organism>
<dbReference type="EMBL" id="JAINUG010000046">
    <property type="protein sequence ID" value="KAJ8405903.1"/>
    <property type="molecule type" value="Genomic_DNA"/>
</dbReference>
<feature type="region of interest" description="Disordered" evidence="8">
    <location>
        <begin position="136"/>
        <end position="170"/>
    </location>
</feature>
<keyword evidence="7" id="KW-0325">Glycoprotein</keyword>
<dbReference type="AlphaFoldDB" id="A0AAD7SPF5"/>
<evidence type="ECO:0000256" key="9">
    <source>
        <dbReference type="SAM" id="Phobius"/>
    </source>
</evidence>
<feature type="chain" id="PRO_5041966053" evidence="10">
    <location>
        <begin position="26"/>
        <end position="217"/>
    </location>
</feature>
<dbReference type="GO" id="GO:0031410">
    <property type="term" value="C:cytoplasmic vesicle"/>
    <property type="evidence" value="ECO:0007669"/>
    <property type="project" value="TreeGrafter"/>
</dbReference>
<comment type="subcellular location">
    <subcellularLocation>
        <location evidence="1">Membrane</location>
        <topology evidence="1">Single-pass type I membrane protein</topology>
    </subcellularLocation>
</comment>
<evidence type="ECO:0000256" key="5">
    <source>
        <dbReference type="ARBA" id="ARBA00022989"/>
    </source>
</evidence>
<feature type="signal peptide" evidence="10">
    <location>
        <begin position="1"/>
        <end position="25"/>
    </location>
</feature>
<evidence type="ECO:0000256" key="8">
    <source>
        <dbReference type="SAM" id="MobiDB-lite"/>
    </source>
</evidence>
<evidence type="ECO:0000256" key="3">
    <source>
        <dbReference type="ARBA" id="ARBA00022692"/>
    </source>
</evidence>
<feature type="compositionally biased region" description="Polar residues" evidence="8">
    <location>
        <begin position="159"/>
        <end position="170"/>
    </location>
</feature>
<evidence type="ECO:0000256" key="7">
    <source>
        <dbReference type="ARBA" id="ARBA00023180"/>
    </source>
</evidence>
<dbReference type="InterPro" id="IPR007947">
    <property type="entry name" value="CD164_MGC24"/>
</dbReference>
<dbReference type="PANTHER" id="PTHR11337">
    <property type="entry name" value="MUCIN/PORIMIN"/>
    <property type="match status" value="1"/>
</dbReference>
<evidence type="ECO:0000313" key="11">
    <source>
        <dbReference type="EMBL" id="KAJ8405903.1"/>
    </source>
</evidence>
<evidence type="ECO:0000313" key="12">
    <source>
        <dbReference type="Proteomes" id="UP001221898"/>
    </source>
</evidence>
<evidence type="ECO:0000256" key="1">
    <source>
        <dbReference type="ARBA" id="ARBA00004479"/>
    </source>
</evidence>
<evidence type="ECO:0000256" key="2">
    <source>
        <dbReference type="ARBA" id="ARBA00005341"/>
    </source>
</evidence>
<dbReference type="GO" id="GO:0016020">
    <property type="term" value="C:membrane"/>
    <property type="evidence" value="ECO:0007669"/>
    <property type="project" value="UniProtKB-SubCell"/>
</dbReference>
<evidence type="ECO:0000256" key="4">
    <source>
        <dbReference type="ARBA" id="ARBA00022729"/>
    </source>
</evidence>
<protein>
    <submittedName>
        <fullName evidence="11">Uncharacterized protein</fullName>
    </submittedName>
</protein>
<keyword evidence="3 9" id="KW-0812">Transmembrane</keyword>
<comment type="caution">
    <text evidence="11">The sequence shown here is derived from an EMBL/GenBank/DDBJ whole genome shotgun (WGS) entry which is preliminary data.</text>
</comment>
<comment type="similarity">
    <text evidence="2">Belongs to the CD164 family.</text>
</comment>
<proteinExistence type="inferred from homology"/>
<dbReference type="Proteomes" id="UP001221898">
    <property type="component" value="Unassembled WGS sequence"/>
</dbReference>
<name>A0AAD7SPF5_9TELE</name>
<sequence>MEFKALHLLVTAPLLSSYLFVSVSCVTPQCSSSTDCISCIENPSCTWTQCMNESGPSCYNSSLKNEKYQNCTNSACQDLSSAVQSKIKEVTTATSAGKETSRTETSPVTPAIVTVPTIATPKASQTTAASHVTIPTAPVTTPKSTMTTSTTQPPFPTAGASNSTSETHTASTFDTGSFVGGMVLALSLTVILYLGYKFSCSGQEIRYRTIEEHDAII</sequence>
<accession>A0AAD7SPF5</accession>
<keyword evidence="12" id="KW-1185">Reference proteome</keyword>
<gene>
    <name evidence="11" type="ORF">AAFF_G00313400</name>
</gene>
<reference evidence="11" key="1">
    <citation type="journal article" date="2023" name="Science">
        <title>Genome structures resolve the early diversification of teleost fishes.</title>
        <authorList>
            <person name="Parey E."/>
            <person name="Louis A."/>
            <person name="Montfort J."/>
            <person name="Bouchez O."/>
            <person name="Roques C."/>
            <person name="Iampietro C."/>
            <person name="Lluch J."/>
            <person name="Castinel A."/>
            <person name="Donnadieu C."/>
            <person name="Desvignes T."/>
            <person name="Floi Bucao C."/>
            <person name="Jouanno E."/>
            <person name="Wen M."/>
            <person name="Mejri S."/>
            <person name="Dirks R."/>
            <person name="Jansen H."/>
            <person name="Henkel C."/>
            <person name="Chen W.J."/>
            <person name="Zahm M."/>
            <person name="Cabau C."/>
            <person name="Klopp C."/>
            <person name="Thompson A.W."/>
            <person name="Robinson-Rechavi M."/>
            <person name="Braasch I."/>
            <person name="Lecointre G."/>
            <person name="Bobe J."/>
            <person name="Postlethwait J.H."/>
            <person name="Berthelot C."/>
            <person name="Roest Crollius H."/>
            <person name="Guiguen Y."/>
        </authorList>
    </citation>
    <scope>NUCLEOTIDE SEQUENCE</scope>
    <source>
        <strain evidence="11">NC1722</strain>
    </source>
</reference>
<dbReference type="Pfam" id="PF05283">
    <property type="entry name" value="MGC-24"/>
    <property type="match status" value="1"/>
</dbReference>